<protein>
    <submittedName>
        <fullName evidence="2">Uncharacterized protein</fullName>
    </submittedName>
</protein>
<feature type="compositionally biased region" description="Basic and acidic residues" evidence="1">
    <location>
        <begin position="544"/>
        <end position="555"/>
    </location>
</feature>
<name>A0A0G4F9P7_VITBC</name>
<dbReference type="EMBL" id="CDMY01000395">
    <property type="protein sequence ID" value="CEM09537.1"/>
    <property type="molecule type" value="Genomic_DNA"/>
</dbReference>
<dbReference type="Proteomes" id="UP000041254">
    <property type="component" value="Unassembled WGS sequence"/>
</dbReference>
<proteinExistence type="predicted"/>
<feature type="compositionally biased region" description="Basic residues" evidence="1">
    <location>
        <begin position="558"/>
        <end position="568"/>
    </location>
</feature>
<reference evidence="2 3" key="1">
    <citation type="submission" date="2014-11" db="EMBL/GenBank/DDBJ databases">
        <authorList>
            <person name="Zhu J."/>
            <person name="Qi W."/>
            <person name="Song R."/>
        </authorList>
    </citation>
    <scope>NUCLEOTIDE SEQUENCE [LARGE SCALE GENOMIC DNA]</scope>
</reference>
<evidence type="ECO:0000256" key="1">
    <source>
        <dbReference type="SAM" id="MobiDB-lite"/>
    </source>
</evidence>
<feature type="region of interest" description="Disordered" evidence="1">
    <location>
        <begin position="434"/>
        <end position="590"/>
    </location>
</feature>
<dbReference type="AlphaFoldDB" id="A0A0G4F9P7"/>
<evidence type="ECO:0000313" key="3">
    <source>
        <dbReference type="Proteomes" id="UP000041254"/>
    </source>
</evidence>
<keyword evidence="3" id="KW-1185">Reference proteome</keyword>
<accession>A0A0G4F9P7</accession>
<dbReference type="InParanoid" id="A0A0G4F9P7"/>
<feature type="compositionally biased region" description="Basic and acidic residues" evidence="1">
    <location>
        <begin position="569"/>
        <end position="578"/>
    </location>
</feature>
<feature type="compositionally biased region" description="Low complexity" evidence="1">
    <location>
        <begin position="258"/>
        <end position="269"/>
    </location>
</feature>
<feature type="region of interest" description="Disordered" evidence="1">
    <location>
        <begin position="247"/>
        <end position="366"/>
    </location>
</feature>
<dbReference type="VEuPathDB" id="CryptoDB:Vbra_4265"/>
<organism evidence="2 3">
    <name type="scientific">Vitrella brassicaformis (strain CCMP3155)</name>
    <dbReference type="NCBI Taxonomy" id="1169540"/>
    <lineage>
        <taxon>Eukaryota</taxon>
        <taxon>Sar</taxon>
        <taxon>Alveolata</taxon>
        <taxon>Colpodellida</taxon>
        <taxon>Vitrellaceae</taxon>
        <taxon>Vitrella</taxon>
    </lineage>
</organism>
<feature type="compositionally biased region" description="Low complexity" evidence="1">
    <location>
        <begin position="393"/>
        <end position="406"/>
    </location>
</feature>
<feature type="compositionally biased region" description="Pro residues" evidence="1">
    <location>
        <begin position="497"/>
        <end position="516"/>
    </location>
</feature>
<feature type="compositionally biased region" description="Basic and acidic residues" evidence="1">
    <location>
        <begin position="452"/>
        <end position="473"/>
    </location>
</feature>
<feature type="region of interest" description="Disordered" evidence="1">
    <location>
        <begin position="388"/>
        <end position="419"/>
    </location>
</feature>
<gene>
    <name evidence="2" type="ORF">Vbra_4265</name>
</gene>
<sequence length="637" mass="69017">MLGSSRATIRFPQSLPICGLMEGAGSADKESPISAEDAQHRASTSLEAGVFVWRLHRLLKRAAGCRRGESVRSAPFKLRLPSSDGDDAVTLRSAWLEFYPTGEAFALPGFCGLYLLAEPGGKTPSDVFGVQFTVGPFTQPPAPLLPPHGRRPMRVGFRELCPPLDAYDPIHDLLTITARIVPVSYPSPPLQLIKCDIPMSPLAAHRETLPVYLPYVAALGEIEVVVQVDGGRSVADETFKVRHRWVEQEENEERVGDAAAAAAAAVAGAEETRRASRRRQGTTLHPKAVQASVEAGSQARDHTQPHRQAHKPAKQDYPSTPIGEPPTPAFGAPSRPKEALQIADDSKATQPKMTEVTTKRHGSPLLEALAKTSLETHTTVKDRESAAVPCAEAGQPAASATTASTKKVPKAKKGSKDQPALASFLSGSVPKSFAPSSFLTTPTPRPTPVDTFVKRERAADEERRDKWPVDRRGSTSTVSGRMPPRLDLSAARRPTPVVSPAPSITPPTKPAAPTPVPSQAKTSSIQEKTPRGALRHLLSTATVIEKEKGKMREPPKLQQRKTKKRSPKDRRERKDAKPSPRPVDGGGRRRHVLGWWAGPLMRLHVKEGRPTGRTERMDVEIASGDGLAAFKDKIRTH</sequence>
<evidence type="ECO:0000313" key="2">
    <source>
        <dbReference type="EMBL" id="CEM09537.1"/>
    </source>
</evidence>